<keyword evidence="2" id="KW-1185">Reference proteome</keyword>
<dbReference type="Proteomes" id="UP001333110">
    <property type="component" value="Unassembled WGS sequence"/>
</dbReference>
<dbReference type="AlphaFoldDB" id="A0AAN7NZ88"/>
<evidence type="ECO:0000313" key="2">
    <source>
        <dbReference type="Proteomes" id="UP001333110"/>
    </source>
</evidence>
<dbReference type="EMBL" id="JAUNZN010000003">
    <property type="protein sequence ID" value="KAK4824260.1"/>
    <property type="molecule type" value="Genomic_DNA"/>
</dbReference>
<protein>
    <submittedName>
        <fullName evidence="1">Uncharacterized protein</fullName>
    </submittedName>
</protein>
<name>A0AAN7NZ88_MYCAM</name>
<proteinExistence type="predicted"/>
<sequence>MEPDSQWYTHWHRLPREIVKSPSEEMFKTQLDTVLANGLKTSIKRHEKQELFYLSTPPISREKPSYHESNH</sequence>
<organism evidence="1 2">
    <name type="scientific">Mycteria americana</name>
    <name type="common">Wood stork</name>
    <dbReference type="NCBI Taxonomy" id="33587"/>
    <lineage>
        <taxon>Eukaryota</taxon>
        <taxon>Metazoa</taxon>
        <taxon>Chordata</taxon>
        <taxon>Craniata</taxon>
        <taxon>Vertebrata</taxon>
        <taxon>Euteleostomi</taxon>
        <taxon>Archelosauria</taxon>
        <taxon>Archosauria</taxon>
        <taxon>Dinosauria</taxon>
        <taxon>Saurischia</taxon>
        <taxon>Theropoda</taxon>
        <taxon>Coelurosauria</taxon>
        <taxon>Aves</taxon>
        <taxon>Neognathae</taxon>
        <taxon>Neoaves</taxon>
        <taxon>Aequornithes</taxon>
        <taxon>Ciconiiformes</taxon>
        <taxon>Ciconiidae</taxon>
        <taxon>Mycteria</taxon>
    </lineage>
</organism>
<accession>A0AAN7NZ88</accession>
<reference evidence="1 2" key="1">
    <citation type="journal article" date="2023" name="J. Hered.">
        <title>Chromosome-level genome of the wood stork (Mycteria americana) provides insight into avian chromosome evolution.</title>
        <authorList>
            <person name="Flamio R. Jr."/>
            <person name="Ramstad K.M."/>
        </authorList>
    </citation>
    <scope>NUCLEOTIDE SEQUENCE [LARGE SCALE GENOMIC DNA]</scope>
    <source>
        <strain evidence="1">JAX WOST 10</strain>
    </source>
</reference>
<comment type="caution">
    <text evidence="1">The sequence shown here is derived from an EMBL/GenBank/DDBJ whole genome shotgun (WGS) entry which is preliminary data.</text>
</comment>
<gene>
    <name evidence="1" type="ORF">QYF61_012526</name>
</gene>
<evidence type="ECO:0000313" key="1">
    <source>
        <dbReference type="EMBL" id="KAK4824260.1"/>
    </source>
</evidence>